<feature type="transmembrane region" description="Helical" evidence="7">
    <location>
        <begin position="99"/>
        <end position="117"/>
    </location>
</feature>
<evidence type="ECO:0000256" key="7">
    <source>
        <dbReference type="RuleBase" id="RU363032"/>
    </source>
</evidence>
<keyword evidence="3" id="KW-1003">Cell membrane</keyword>
<feature type="domain" description="ABC transmembrane type-1" evidence="9">
    <location>
        <begin position="94"/>
        <end position="285"/>
    </location>
</feature>
<comment type="subcellular location">
    <subcellularLocation>
        <location evidence="1 7">Cell membrane</location>
        <topology evidence="1 7">Multi-pass membrane protein</topology>
    </subcellularLocation>
</comment>
<organism evidence="10 11">
    <name type="scientific">Georgenia faecalis</name>
    <dbReference type="NCBI Taxonomy" id="2483799"/>
    <lineage>
        <taxon>Bacteria</taxon>
        <taxon>Bacillati</taxon>
        <taxon>Actinomycetota</taxon>
        <taxon>Actinomycetes</taxon>
        <taxon>Micrococcales</taxon>
        <taxon>Bogoriellaceae</taxon>
        <taxon>Georgenia</taxon>
    </lineage>
</organism>
<protein>
    <submittedName>
        <fullName evidence="10">Carbohydrate ABC transporter permease</fullName>
    </submittedName>
</protein>
<keyword evidence="4 7" id="KW-0812">Transmembrane</keyword>
<dbReference type="RefSeq" id="WP_122823835.1">
    <property type="nucleotide sequence ID" value="NZ_CP033325.1"/>
</dbReference>
<feature type="transmembrane region" description="Helical" evidence="7">
    <location>
        <begin position="206"/>
        <end position="231"/>
    </location>
</feature>
<evidence type="ECO:0000313" key="10">
    <source>
        <dbReference type="EMBL" id="MFC4555383.1"/>
    </source>
</evidence>
<accession>A0ABV9DB35</accession>
<dbReference type="InterPro" id="IPR035906">
    <property type="entry name" value="MetI-like_sf"/>
</dbReference>
<evidence type="ECO:0000256" key="1">
    <source>
        <dbReference type="ARBA" id="ARBA00004651"/>
    </source>
</evidence>
<evidence type="ECO:0000256" key="3">
    <source>
        <dbReference type="ARBA" id="ARBA00022475"/>
    </source>
</evidence>
<evidence type="ECO:0000256" key="5">
    <source>
        <dbReference type="ARBA" id="ARBA00022989"/>
    </source>
</evidence>
<gene>
    <name evidence="10" type="ORF">ACFO3F_08990</name>
</gene>
<keyword evidence="6 7" id="KW-0472">Membrane</keyword>
<keyword evidence="2 7" id="KW-0813">Transport</keyword>
<evidence type="ECO:0000256" key="8">
    <source>
        <dbReference type="SAM" id="MobiDB-lite"/>
    </source>
</evidence>
<keyword evidence="11" id="KW-1185">Reference proteome</keyword>
<name>A0ABV9DB35_9MICO</name>
<feature type="transmembrane region" description="Helical" evidence="7">
    <location>
        <begin position="265"/>
        <end position="284"/>
    </location>
</feature>
<feature type="region of interest" description="Disordered" evidence="8">
    <location>
        <begin position="1"/>
        <end position="22"/>
    </location>
</feature>
<dbReference type="Gene3D" id="1.10.3720.10">
    <property type="entry name" value="MetI-like"/>
    <property type="match status" value="1"/>
</dbReference>
<dbReference type="InterPro" id="IPR000515">
    <property type="entry name" value="MetI-like"/>
</dbReference>
<reference evidence="11" key="1">
    <citation type="journal article" date="2019" name="Int. J. Syst. Evol. Microbiol.">
        <title>The Global Catalogue of Microorganisms (GCM) 10K type strain sequencing project: providing services to taxonomists for standard genome sequencing and annotation.</title>
        <authorList>
            <consortium name="The Broad Institute Genomics Platform"/>
            <consortium name="The Broad Institute Genome Sequencing Center for Infectious Disease"/>
            <person name="Wu L."/>
            <person name="Ma J."/>
        </authorList>
    </citation>
    <scope>NUCLEOTIDE SEQUENCE [LARGE SCALE GENOMIC DNA]</scope>
    <source>
        <strain evidence="11">JCM 3369</strain>
    </source>
</reference>
<feature type="transmembrane region" description="Helical" evidence="7">
    <location>
        <begin position="35"/>
        <end position="56"/>
    </location>
</feature>
<feature type="transmembrane region" description="Helical" evidence="7">
    <location>
        <begin position="129"/>
        <end position="151"/>
    </location>
</feature>
<evidence type="ECO:0000256" key="2">
    <source>
        <dbReference type="ARBA" id="ARBA00022448"/>
    </source>
</evidence>
<feature type="transmembrane region" description="Helical" evidence="7">
    <location>
        <begin position="163"/>
        <end position="185"/>
    </location>
</feature>
<dbReference type="PANTHER" id="PTHR43744:SF12">
    <property type="entry name" value="ABC TRANSPORTER PERMEASE PROTEIN MG189-RELATED"/>
    <property type="match status" value="1"/>
</dbReference>
<dbReference type="EMBL" id="JBHSGF010000005">
    <property type="protein sequence ID" value="MFC4555383.1"/>
    <property type="molecule type" value="Genomic_DNA"/>
</dbReference>
<dbReference type="PROSITE" id="PS50928">
    <property type="entry name" value="ABC_TM1"/>
    <property type="match status" value="1"/>
</dbReference>
<keyword evidence="5 7" id="KW-1133">Transmembrane helix</keyword>
<evidence type="ECO:0000256" key="6">
    <source>
        <dbReference type="ARBA" id="ARBA00023136"/>
    </source>
</evidence>
<dbReference type="PANTHER" id="PTHR43744">
    <property type="entry name" value="ABC TRANSPORTER PERMEASE PROTEIN MG189-RELATED-RELATED"/>
    <property type="match status" value="1"/>
</dbReference>
<comment type="similarity">
    <text evidence="7">Belongs to the binding-protein-dependent transport system permease family.</text>
</comment>
<evidence type="ECO:0000256" key="4">
    <source>
        <dbReference type="ARBA" id="ARBA00022692"/>
    </source>
</evidence>
<dbReference type="SUPFAM" id="SSF161098">
    <property type="entry name" value="MetI-like"/>
    <property type="match status" value="1"/>
</dbReference>
<evidence type="ECO:0000313" key="11">
    <source>
        <dbReference type="Proteomes" id="UP001595955"/>
    </source>
</evidence>
<dbReference type="Pfam" id="PF00528">
    <property type="entry name" value="BPD_transp_1"/>
    <property type="match status" value="1"/>
</dbReference>
<proteinExistence type="inferred from homology"/>
<dbReference type="Proteomes" id="UP001595955">
    <property type="component" value="Unassembled WGS sequence"/>
</dbReference>
<evidence type="ECO:0000259" key="9">
    <source>
        <dbReference type="PROSITE" id="PS50928"/>
    </source>
</evidence>
<dbReference type="CDD" id="cd06261">
    <property type="entry name" value="TM_PBP2"/>
    <property type="match status" value="1"/>
</dbReference>
<sequence length="299" mass="31665">MSAPLVTPAPGRPAVLTSPSPRRRSSRAFAGGGPLVYAIALVVVAATLGPVIYAILGGFRSNAQLASDPTGLPDPWILTNYASVLTSSAFWRYALNSTVIALVTTVVVAVFGVMAAYPLARYRFRGRGVLTMVFTLGLLFPLTVAIIPLFLMVRDLQLTNTLWGVALPQAAFALPMTIVILRPFLMALPKELEEAAMLDGASRVGFFWRILLPLSGPGLVTVGVLAFVASWNSYLLPLLVLNDPAAQTLPLGVASFSSQHAQDTAGVLAFTSVAMIPALVFFLAMEKRIVNGLQGAVKG</sequence>
<comment type="caution">
    <text evidence="10">The sequence shown here is derived from an EMBL/GenBank/DDBJ whole genome shotgun (WGS) entry which is preliminary data.</text>
</comment>